<gene>
    <name evidence="9" type="primary">gabD2_2</name>
    <name evidence="9" type="ORF">Pan216_19350</name>
</gene>
<evidence type="ECO:0000256" key="4">
    <source>
        <dbReference type="PIRSR" id="PIRSR036492-1"/>
    </source>
</evidence>
<dbReference type="PANTHER" id="PTHR11699">
    <property type="entry name" value="ALDEHYDE DEHYDROGENASE-RELATED"/>
    <property type="match status" value="1"/>
</dbReference>
<dbReference type="InterPro" id="IPR016160">
    <property type="entry name" value="Ald_DH_CS_CYS"/>
</dbReference>
<dbReference type="CDD" id="cd07099">
    <property type="entry name" value="ALDH_DDALDH"/>
    <property type="match status" value="1"/>
</dbReference>
<dbReference type="Proteomes" id="UP000317093">
    <property type="component" value="Chromosome"/>
</dbReference>
<dbReference type="InterPro" id="IPR016162">
    <property type="entry name" value="Ald_DH_N"/>
</dbReference>
<protein>
    <recommendedName>
        <fullName evidence="3">Aldehyde dehydrogenase</fullName>
    </recommendedName>
</protein>
<evidence type="ECO:0000313" key="9">
    <source>
        <dbReference type="EMBL" id="QDU61081.1"/>
    </source>
</evidence>
<evidence type="ECO:0000256" key="2">
    <source>
        <dbReference type="ARBA" id="ARBA00023002"/>
    </source>
</evidence>
<feature type="active site" evidence="4 5">
    <location>
        <position position="243"/>
    </location>
</feature>
<evidence type="ECO:0000256" key="6">
    <source>
        <dbReference type="RuleBase" id="RU003345"/>
    </source>
</evidence>
<dbReference type="FunFam" id="3.40.309.10:FF:000009">
    <property type="entry name" value="Aldehyde dehydrogenase A"/>
    <property type="match status" value="1"/>
</dbReference>
<dbReference type="OrthoDB" id="4503395at2"/>
<dbReference type="InterPro" id="IPR015590">
    <property type="entry name" value="Aldehyde_DH_dom"/>
</dbReference>
<dbReference type="SUPFAM" id="SSF53720">
    <property type="entry name" value="ALDH-like"/>
    <property type="match status" value="1"/>
</dbReference>
<evidence type="ECO:0000256" key="3">
    <source>
        <dbReference type="PIRNR" id="PIRNR036492"/>
    </source>
</evidence>
<dbReference type="InterPro" id="IPR016163">
    <property type="entry name" value="Ald_DH_C"/>
</dbReference>
<dbReference type="GO" id="GO:0006081">
    <property type="term" value="P:aldehyde metabolic process"/>
    <property type="evidence" value="ECO:0007669"/>
    <property type="project" value="InterPro"/>
</dbReference>
<evidence type="ECO:0000313" key="10">
    <source>
        <dbReference type="Proteomes" id="UP000317093"/>
    </source>
</evidence>
<dbReference type="InterPro" id="IPR012394">
    <property type="entry name" value="Aldehyde_DH_NAD(P)"/>
</dbReference>
<evidence type="ECO:0000256" key="1">
    <source>
        <dbReference type="ARBA" id="ARBA00009986"/>
    </source>
</evidence>
<feature type="region of interest" description="Disordered" evidence="7">
    <location>
        <begin position="1"/>
        <end position="31"/>
    </location>
</feature>
<dbReference type="GO" id="GO:0016620">
    <property type="term" value="F:oxidoreductase activity, acting on the aldehyde or oxo group of donors, NAD or NADP as acceptor"/>
    <property type="evidence" value="ECO:0007669"/>
    <property type="project" value="InterPro"/>
</dbReference>
<keyword evidence="2 3" id="KW-0560">Oxidoreductase</keyword>
<dbReference type="Gene3D" id="3.40.605.10">
    <property type="entry name" value="Aldehyde Dehydrogenase, Chain A, domain 1"/>
    <property type="match status" value="1"/>
</dbReference>
<reference evidence="9 10" key="1">
    <citation type="submission" date="2019-02" db="EMBL/GenBank/DDBJ databases">
        <title>Deep-cultivation of Planctomycetes and their phenomic and genomic characterization uncovers novel biology.</title>
        <authorList>
            <person name="Wiegand S."/>
            <person name="Jogler M."/>
            <person name="Boedeker C."/>
            <person name="Pinto D."/>
            <person name="Vollmers J."/>
            <person name="Rivas-Marin E."/>
            <person name="Kohn T."/>
            <person name="Peeters S.H."/>
            <person name="Heuer A."/>
            <person name="Rast P."/>
            <person name="Oberbeckmann S."/>
            <person name="Bunk B."/>
            <person name="Jeske O."/>
            <person name="Meyerdierks A."/>
            <person name="Storesund J.E."/>
            <person name="Kallscheuer N."/>
            <person name="Luecker S."/>
            <person name="Lage O.M."/>
            <person name="Pohl T."/>
            <person name="Merkel B.J."/>
            <person name="Hornburger P."/>
            <person name="Mueller R.-W."/>
            <person name="Bruemmer F."/>
            <person name="Labrenz M."/>
            <person name="Spormann A.M."/>
            <person name="Op den Camp H."/>
            <person name="Overmann J."/>
            <person name="Amann R."/>
            <person name="Jetten M.S.M."/>
            <person name="Mascher T."/>
            <person name="Medema M.H."/>
            <person name="Devos D.P."/>
            <person name="Kaster A.-K."/>
            <person name="Ovreas L."/>
            <person name="Rohde M."/>
            <person name="Galperin M.Y."/>
            <person name="Jogler C."/>
        </authorList>
    </citation>
    <scope>NUCLEOTIDE SEQUENCE [LARGE SCALE GENOMIC DNA]</scope>
    <source>
        <strain evidence="9 10">Pan216</strain>
    </source>
</reference>
<evidence type="ECO:0000259" key="8">
    <source>
        <dbReference type="Pfam" id="PF00171"/>
    </source>
</evidence>
<feature type="active site" evidence="4">
    <location>
        <position position="277"/>
    </location>
</feature>
<dbReference type="PROSITE" id="PS00070">
    <property type="entry name" value="ALDEHYDE_DEHYDR_CYS"/>
    <property type="match status" value="1"/>
</dbReference>
<feature type="compositionally biased region" description="Polar residues" evidence="7">
    <location>
        <begin position="1"/>
        <end position="12"/>
    </location>
</feature>
<accession>A0A518B262</accession>
<keyword evidence="10" id="KW-1185">Reference proteome</keyword>
<organism evidence="9 10">
    <name type="scientific">Kolteria novifilia</name>
    <dbReference type="NCBI Taxonomy" id="2527975"/>
    <lineage>
        <taxon>Bacteria</taxon>
        <taxon>Pseudomonadati</taxon>
        <taxon>Planctomycetota</taxon>
        <taxon>Planctomycetia</taxon>
        <taxon>Kolteriales</taxon>
        <taxon>Kolteriaceae</taxon>
        <taxon>Kolteria</taxon>
    </lineage>
</organism>
<dbReference type="KEGG" id="knv:Pan216_19350"/>
<comment type="similarity">
    <text evidence="1 3 6">Belongs to the aldehyde dehydrogenase family.</text>
</comment>
<dbReference type="InterPro" id="IPR016161">
    <property type="entry name" value="Ald_DH/histidinol_DH"/>
</dbReference>
<dbReference type="InterPro" id="IPR029510">
    <property type="entry name" value="Ald_DH_CS_GLU"/>
</dbReference>
<evidence type="ECO:0000256" key="5">
    <source>
        <dbReference type="PROSITE-ProRule" id="PRU10007"/>
    </source>
</evidence>
<dbReference type="Gene3D" id="3.40.309.10">
    <property type="entry name" value="Aldehyde Dehydrogenase, Chain A, domain 2"/>
    <property type="match status" value="1"/>
</dbReference>
<dbReference type="AlphaFoldDB" id="A0A518B262"/>
<dbReference type="EMBL" id="CP036279">
    <property type="protein sequence ID" value="QDU61081.1"/>
    <property type="molecule type" value="Genomic_DNA"/>
</dbReference>
<dbReference type="Pfam" id="PF00171">
    <property type="entry name" value="Aldedh"/>
    <property type="match status" value="1"/>
</dbReference>
<evidence type="ECO:0000256" key="7">
    <source>
        <dbReference type="SAM" id="MobiDB-lite"/>
    </source>
</evidence>
<dbReference type="RefSeq" id="WP_145257719.1">
    <property type="nucleotide sequence ID" value="NZ_CP036279.1"/>
</dbReference>
<proteinExistence type="inferred from homology"/>
<name>A0A518B262_9BACT</name>
<sequence length="512" mass="55957">MTPLTEQASRGSSRPRDAFARSSDGDTMEDADQSAIALDPLLEAARKAGRAWGRLSFAERRSRLLAFRDLLVDHLEGIVEAAQRDVDKPAFDVTSEVLNVADLIGYYAKRGGQLLRPRRRSSGLLLNKRAELHYEPCGVVGVISPWNYPLVLSIGTIIPALVAGNAVLLKPSERVPTTNLLLEELLAESDLGAPLVKYLHGGPDAALSLAESSVDKIVYIGGTVGGRAVLRATAERLTPTVLELGGNDAMIVAEDADIERAAAAAVWGSFFNAGQSCIAVERCYAHASIIDRFVERVVERTERLRQGYAVVHDGQEDQRDLGPVISTSQGERIRELLDDAVAKGAVIRCGGVPDAIDARLFPPTVITNVDHTMRLTREEVFGPLLPIMSYESDGQAIDLANDSPFGLSASVWSSNQARARRIAADLDVGGVVINDNLVHFAFADLPFGGVKESGFGRLHGREGLMEFCRTKSVVTHRFGPRMELQWFPVRGKIRLLRRLSRLLYRSGWSRFR</sequence>
<dbReference type="PROSITE" id="PS00687">
    <property type="entry name" value="ALDEHYDE_DEHYDR_GLU"/>
    <property type="match status" value="1"/>
</dbReference>
<dbReference type="PIRSF" id="PIRSF036492">
    <property type="entry name" value="ALDH"/>
    <property type="match status" value="1"/>
</dbReference>
<feature type="domain" description="Aldehyde dehydrogenase" evidence="8">
    <location>
        <begin position="37"/>
        <end position="473"/>
    </location>
</feature>